<comment type="caution">
    <text evidence="1">The sequence shown here is derived from an EMBL/GenBank/DDBJ whole genome shotgun (WGS) entry which is preliminary data.</text>
</comment>
<organism evidence="1 2">
    <name type="scientific">Hevea brasiliensis</name>
    <name type="common">Para rubber tree</name>
    <name type="synonym">Siphonia brasiliensis</name>
    <dbReference type="NCBI Taxonomy" id="3981"/>
    <lineage>
        <taxon>Eukaryota</taxon>
        <taxon>Viridiplantae</taxon>
        <taxon>Streptophyta</taxon>
        <taxon>Embryophyta</taxon>
        <taxon>Tracheophyta</taxon>
        <taxon>Spermatophyta</taxon>
        <taxon>Magnoliopsida</taxon>
        <taxon>eudicotyledons</taxon>
        <taxon>Gunneridae</taxon>
        <taxon>Pentapetalae</taxon>
        <taxon>rosids</taxon>
        <taxon>fabids</taxon>
        <taxon>Malpighiales</taxon>
        <taxon>Euphorbiaceae</taxon>
        <taxon>Crotonoideae</taxon>
        <taxon>Micrandreae</taxon>
        <taxon>Hevea</taxon>
    </lineage>
</organism>
<name>A0A6A6MP06_HEVBR</name>
<dbReference type="EMBL" id="JAAGAX010000005">
    <property type="protein sequence ID" value="KAF2315471.1"/>
    <property type="molecule type" value="Genomic_DNA"/>
</dbReference>
<reference evidence="1 2" key="1">
    <citation type="journal article" date="2020" name="Mol. Plant">
        <title>The Chromosome-Based Rubber Tree Genome Provides New Insights into Spurge Genome Evolution and Rubber Biosynthesis.</title>
        <authorList>
            <person name="Liu J."/>
            <person name="Shi C."/>
            <person name="Shi C.C."/>
            <person name="Li W."/>
            <person name="Zhang Q.J."/>
            <person name="Zhang Y."/>
            <person name="Li K."/>
            <person name="Lu H.F."/>
            <person name="Shi C."/>
            <person name="Zhu S.T."/>
            <person name="Xiao Z.Y."/>
            <person name="Nan H."/>
            <person name="Yue Y."/>
            <person name="Zhu X.G."/>
            <person name="Wu Y."/>
            <person name="Hong X.N."/>
            <person name="Fan G.Y."/>
            <person name="Tong Y."/>
            <person name="Zhang D."/>
            <person name="Mao C.L."/>
            <person name="Liu Y.L."/>
            <person name="Hao S.J."/>
            <person name="Liu W.Q."/>
            <person name="Lv M.Q."/>
            <person name="Zhang H.B."/>
            <person name="Liu Y."/>
            <person name="Hu-Tang G.R."/>
            <person name="Wang J.P."/>
            <person name="Wang J.H."/>
            <person name="Sun Y.H."/>
            <person name="Ni S.B."/>
            <person name="Chen W.B."/>
            <person name="Zhang X.C."/>
            <person name="Jiao Y.N."/>
            <person name="Eichler E.E."/>
            <person name="Li G.H."/>
            <person name="Liu X."/>
            <person name="Gao L.Z."/>
        </authorList>
    </citation>
    <scope>NUCLEOTIDE SEQUENCE [LARGE SCALE GENOMIC DNA]</scope>
    <source>
        <strain evidence="2">cv. GT1</strain>
        <tissue evidence="1">Leaf</tissue>
    </source>
</reference>
<sequence length="174" mass="19481">MVSGAMLMEIETVLQTQAVIIKEEDKTVNASLPPNQRGDLGTSRILLISSLLTLKSDLLEEDAMGNEPGLVFFEDGSYSWGPVNIPVGEVDDSKYYLTPTFKFEQVATKDSVLFIQEFNNGGSDIQVVRVAVYEEQWVSPANIHDHSDFLRETYASELTGSWKVFRNLEKEELA</sequence>
<evidence type="ECO:0000313" key="2">
    <source>
        <dbReference type="Proteomes" id="UP000467840"/>
    </source>
</evidence>
<dbReference type="PANTHER" id="PTHR36025">
    <property type="entry name" value="DIHYDROOROTATE DEHYDROGENASE (DUF3598)"/>
    <property type="match status" value="1"/>
</dbReference>
<dbReference type="SUPFAM" id="SSF50814">
    <property type="entry name" value="Lipocalins"/>
    <property type="match status" value="1"/>
</dbReference>
<dbReference type="InterPro" id="IPR012674">
    <property type="entry name" value="Calycin"/>
</dbReference>
<dbReference type="PANTHER" id="PTHR36025:SF1">
    <property type="entry name" value="DIHYDROOROTATE DEHYDROGENASE (DUF3598)"/>
    <property type="match status" value="1"/>
</dbReference>
<accession>A0A6A6MP06</accession>
<protein>
    <submittedName>
        <fullName evidence="1">Uncharacterized protein</fullName>
    </submittedName>
</protein>
<proteinExistence type="predicted"/>
<evidence type="ECO:0000313" key="1">
    <source>
        <dbReference type="EMBL" id="KAF2315471.1"/>
    </source>
</evidence>
<dbReference type="Proteomes" id="UP000467840">
    <property type="component" value="Chromosome 15"/>
</dbReference>
<dbReference type="AlphaFoldDB" id="A0A6A6MP06"/>
<keyword evidence="2" id="KW-1185">Reference proteome</keyword>
<gene>
    <name evidence="1" type="ORF">GH714_039333</name>
</gene>